<dbReference type="EMBL" id="LJSK01000378">
    <property type="protein sequence ID" value="KPI83422.1"/>
    <property type="molecule type" value="Genomic_DNA"/>
</dbReference>
<keyword evidence="3" id="KW-1185">Reference proteome</keyword>
<dbReference type="Proteomes" id="UP000038009">
    <property type="component" value="Unassembled WGS sequence"/>
</dbReference>
<evidence type="ECO:0000313" key="2">
    <source>
        <dbReference type="EMBL" id="KPI83422.1"/>
    </source>
</evidence>
<feature type="region of interest" description="Disordered" evidence="1">
    <location>
        <begin position="282"/>
        <end position="349"/>
    </location>
</feature>
<feature type="compositionally biased region" description="Low complexity" evidence="1">
    <location>
        <begin position="128"/>
        <end position="153"/>
    </location>
</feature>
<feature type="compositionally biased region" description="Basic and acidic residues" evidence="1">
    <location>
        <begin position="216"/>
        <end position="227"/>
    </location>
</feature>
<reference evidence="2 3" key="1">
    <citation type="journal article" date="2015" name="PLoS Pathog.">
        <title>Leptomonas seymouri: Adaptations to the Dixenous Life Cycle Analyzed by Genome Sequencing, Transcriptome Profiling and Co-infection with Leishmania donovani.</title>
        <authorList>
            <person name="Kraeva N."/>
            <person name="Butenko A."/>
            <person name="Hlavacova J."/>
            <person name="Kostygov A."/>
            <person name="Myskova J."/>
            <person name="Grybchuk D."/>
            <person name="Lestinova T."/>
            <person name="Votypka J."/>
            <person name="Volf P."/>
            <person name="Opperdoes F."/>
            <person name="Flegontov P."/>
            <person name="Lukes J."/>
            <person name="Yurchenko V."/>
        </authorList>
    </citation>
    <scope>NUCLEOTIDE SEQUENCE [LARGE SCALE GENOMIC DNA]</scope>
    <source>
        <strain evidence="2 3">ATCC 30220</strain>
    </source>
</reference>
<dbReference type="AlphaFoldDB" id="A0A0N1PCB0"/>
<feature type="compositionally biased region" description="Low complexity" evidence="1">
    <location>
        <begin position="100"/>
        <end position="111"/>
    </location>
</feature>
<feature type="compositionally biased region" description="Polar residues" evidence="1">
    <location>
        <begin position="25"/>
        <end position="39"/>
    </location>
</feature>
<sequence length="533" mass="56962">MTSSDASSAVVAPHAPRSLPRPSASHPNLSRRTSSQCDSPTRDKASMGAAVPRRHAARARSGVSNSNGSSTSPLSPHTLEQLQPQQRGDVLGKAHKAPARRQQTPTTPTETSARDSEEDSCVPPRRSTTTATTTTATDAAAAANQPRRSAPTPSSLPSPSPYHSEADVARVRAALAEAGYPNPSWQDIEHVFEQVALTSSTANARAESNGHPSGSHTREGETAHADVDVVGYSHPSPSQQPRPTAPLAHDKSSLLHYLEPSLRLERYIQLRERELESMCLRPTAAATPSGTSQRSAEYERARAHAAAPRASAPAEQASDLHPPPRALPKKPADRPRHPHPSHSAVAAMAAQHRRAANIVFNITGDQRFRFFPSTRTPQGSGVLLCSSSRAATAAHTAASAATTAASGSGGRDGDDPTRQGDAPTSASSISARLTPYNNFYNPERVAHGGGGGSWHMHSAAKTKWSPPVLSGNCVSYLDPQGCTLRRKADPVKRGQQMRMLWDRDNFLSQRRRPQEAWRTRQITMSNGQAAMGE</sequence>
<gene>
    <name evidence="2" type="ORF">ABL78_7539</name>
</gene>
<dbReference type="OMA" id="QMRLLWA"/>
<feature type="region of interest" description="Disordered" evidence="1">
    <location>
        <begin position="400"/>
        <end position="429"/>
    </location>
</feature>
<comment type="caution">
    <text evidence="2">The sequence shown here is derived from an EMBL/GenBank/DDBJ whole genome shotgun (WGS) entry which is preliminary data.</text>
</comment>
<evidence type="ECO:0000256" key="1">
    <source>
        <dbReference type="SAM" id="MobiDB-lite"/>
    </source>
</evidence>
<feature type="compositionally biased region" description="Low complexity" evidence="1">
    <location>
        <begin position="304"/>
        <end position="317"/>
    </location>
</feature>
<accession>A0A0N1PCB0</accession>
<evidence type="ECO:0000313" key="3">
    <source>
        <dbReference type="Proteomes" id="UP000038009"/>
    </source>
</evidence>
<name>A0A0N1PCB0_LEPSE</name>
<feature type="compositionally biased region" description="Low complexity" evidence="1">
    <location>
        <begin position="59"/>
        <end position="76"/>
    </location>
</feature>
<feature type="region of interest" description="Disordered" evidence="1">
    <location>
        <begin position="201"/>
        <end position="251"/>
    </location>
</feature>
<feature type="region of interest" description="Disordered" evidence="1">
    <location>
        <begin position="1"/>
        <end position="165"/>
    </location>
</feature>
<organism evidence="2 3">
    <name type="scientific">Leptomonas seymouri</name>
    <dbReference type="NCBI Taxonomy" id="5684"/>
    <lineage>
        <taxon>Eukaryota</taxon>
        <taxon>Discoba</taxon>
        <taxon>Euglenozoa</taxon>
        <taxon>Kinetoplastea</taxon>
        <taxon>Metakinetoplastina</taxon>
        <taxon>Trypanosomatida</taxon>
        <taxon>Trypanosomatidae</taxon>
        <taxon>Leishmaniinae</taxon>
        <taxon>Leptomonas</taxon>
    </lineage>
</organism>
<dbReference type="OrthoDB" id="267186at2759"/>
<protein>
    <submittedName>
        <fullName evidence="2">Uncharacterized protein</fullName>
    </submittedName>
</protein>
<dbReference type="VEuPathDB" id="TriTrypDB:Lsey_0378_0010"/>
<proteinExistence type="predicted"/>